<gene>
    <name evidence="2" type="ORF">J2Z75_003561</name>
</gene>
<evidence type="ECO:0000313" key="3">
    <source>
        <dbReference type="Proteomes" id="UP000823786"/>
    </source>
</evidence>
<sequence length="224" mass="24332">MKVVFVGPSLPDAAQLRAADITIRPPAIQGDIRRAIDEGYSRIGLVDGGFEYQPPVWHKEILYGLSIGVRIYGSSSMGALRAAECEDFGMIGIGTVFDGFKTGKLIDDADVALLHGPEELGYPALTVPLVNVIATLDALHENGSVPSAQREILEISARNIFYKERTWGKIVCDSGLGTDLLPLLNRGMVDVKRQDARQLLAAMQRASDDPSKETPAWQLNLPAF</sequence>
<dbReference type="Proteomes" id="UP000823786">
    <property type="component" value="Unassembled WGS sequence"/>
</dbReference>
<evidence type="ECO:0000259" key="1">
    <source>
        <dbReference type="Pfam" id="PF07812"/>
    </source>
</evidence>
<reference evidence="2 3" key="1">
    <citation type="submission" date="2021-03" db="EMBL/GenBank/DDBJ databases">
        <title>Genomic Encyclopedia of Type Strains, Phase IV (KMG-IV): sequencing the most valuable type-strain genomes for metagenomic binning, comparative biology and taxonomic classification.</title>
        <authorList>
            <person name="Goeker M."/>
        </authorList>
    </citation>
    <scope>NUCLEOTIDE SEQUENCE [LARGE SCALE GENOMIC DNA]</scope>
    <source>
        <strain evidence="2 3">DSM 26427</strain>
    </source>
</reference>
<feature type="domain" description="TfuA-like core" evidence="1">
    <location>
        <begin position="47"/>
        <end position="166"/>
    </location>
</feature>
<protein>
    <recommendedName>
        <fullName evidence="1">TfuA-like core domain-containing protein</fullName>
    </recommendedName>
</protein>
<dbReference type="EMBL" id="JAGGJV010000006">
    <property type="protein sequence ID" value="MBP1860040.1"/>
    <property type="molecule type" value="Genomic_DNA"/>
</dbReference>
<name>A0ABS4EQ17_9HYPH</name>
<dbReference type="InterPro" id="IPR012924">
    <property type="entry name" value="TfuA_core"/>
</dbReference>
<dbReference type="Pfam" id="PF07812">
    <property type="entry name" value="TfuA"/>
    <property type="match status" value="1"/>
</dbReference>
<comment type="caution">
    <text evidence="2">The sequence shown here is derived from an EMBL/GenBank/DDBJ whole genome shotgun (WGS) entry which is preliminary data.</text>
</comment>
<proteinExistence type="predicted"/>
<keyword evidence="3" id="KW-1185">Reference proteome</keyword>
<organism evidence="2 3">
    <name type="scientific">Rhizobium herbae</name>
    <dbReference type="NCBI Taxonomy" id="508661"/>
    <lineage>
        <taxon>Bacteria</taxon>
        <taxon>Pseudomonadati</taxon>
        <taxon>Pseudomonadota</taxon>
        <taxon>Alphaproteobacteria</taxon>
        <taxon>Hyphomicrobiales</taxon>
        <taxon>Rhizobiaceae</taxon>
        <taxon>Rhizobium/Agrobacterium group</taxon>
        <taxon>Rhizobium</taxon>
    </lineage>
</organism>
<accession>A0ABS4EQ17</accession>
<evidence type="ECO:0000313" key="2">
    <source>
        <dbReference type="EMBL" id="MBP1860040.1"/>
    </source>
</evidence>
<dbReference type="RefSeq" id="WP_209854044.1">
    <property type="nucleotide sequence ID" value="NZ_JAGGJV010000006.1"/>
</dbReference>